<dbReference type="InterPro" id="IPR000073">
    <property type="entry name" value="AB_hydrolase_1"/>
</dbReference>
<comment type="caution">
    <text evidence="2">The sequence shown here is derived from an EMBL/GenBank/DDBJ whole genome shotgun (WGS) entry which is preliminary data.</text>
</comment>
<evidence type="ECO:0000259" key="1">
    <source>
        <dbReference type="Pfam" id="PF12697"/>
    </source>
</evidence>
<dbReference type="RefSeq" id="WP_290195010.1">
    <property type="nucleotide sequence ID" value="NZ_CP047654.1"/>
</dbReference>
<reference evidence="2" key="1">
    <citation type="submission" date="2023-07" db="EMBL/GenBank/DDBJ databases">
        <title>Sequencing the genomes of 1000 actinobacteria strains.</title>
        <authorList>
            <person name="Klenk H.-P."/>
        </authorList>
    </citation>
    <scope>NUCLEOTIDE SEQUENCE</scope>
    <source>
        <strain evidence="2">DSM 107476</strain>
    </source>
</reference>
<dbReference type="InterPro" id="IPR052897">
    <property type="entry name" value="Sec-Metab_Biosynth_Hydrolase"/>
</dbReference>
<dbReference type="SUPFAM" id="SSF53474">
    <property type="entry name" value="alpha/beta-Hydrolases"/>
    <property type="match status" value="1"/>
</dbReference>
<dbReference type="EMBL" id="JAVDXZ010000001">
    <property type="protein sequence ID" value="MDR7329855.1"/>
    <property type="molecule type" value="Genomic_DNA"/>
</dbReference>
<feature type="domain" description="AB hydrolase-1" evidence="1">
    <location>
        <begin position="6"/>
        <end position="224"/>
    </location>
</feature>
<dbReference type="Proteomes" id="UP001180840">
    <property type="component" value="Unassembled WGS sequence"/>
</dbReference>
<evidence type="ECO:0000313" key="2">
    <source>
        <dbReference type="EMBL" id="MDR7329855.1"/>
    </source>
</evidence>
<dbReference type="Gene3D" id="3.40.50.1820">
    <property type="entry name" value="alpha/beta hydrolase"/>
    <property type="match status" value="1"/>
</dbReference>
<proteinExistence type="predicted"/>
<name>A0ABU1ZYL8_9CORY</name>
<dbReference type="Pfam" id="PF12697">
    <property type="entry name" value="Abhydrolase_6"/>
    <property type="match status" value="1"/>
</dbReference>
<sequence length="233" mass="25128">MTTHTVVLVPGFWLGSWAWDQVKERLQELDVPATALTLPGLDPDDPQRSTRTPSDQAEAVLAALDGPSVVVAHSGANIPVTMAMDKRPDLVARVIWVDSGPVADGFRMNKDAPQDLPEFPLPDFDVLGADASLEGLDGDALATFRERSVPEPGAVLTTPVHLRNDARYSIPTTLVCNSLSSQQLTALAEAGHPMTAELAKYADVRLVDLPTGHWPMWSRPQELALIIAATLEN</sequence>
<keyword evidence="3" id="KW-1185">Reference proteome</keyword>
<protein>
    <submittedName>
        <fullName evidence="2">Pimeloyl-ACP methyl ester carboxylesterase</fullName>
    </submittedName>
</protein>
<evidence type="ECO:0000313" key="3">
    <source>
        <dbReference type="Proteomes" id="UP001180840"/>
    </source>
</evidence>
<dbReference type="PANTHER" id="PTHR37017">
    <property type="entry name" value="AB HYDROLASE-1 DOMAIN-CONTAINING PROTEIN-RELATED"/>
    <property type="match status" value="1"/>
</dbReference>
<dbReference type="InterPro" id="IPR029058">
    <property type="entry name" value="AB_hydrolase_fold"/>
</dbReference>
<organism evidence="2 3">
    <name type="scientific">Corynebacterium guangdongense</name>
    <dbReference type="NCBI Taxonomy" id="1783348"/>
    <lineage>
        <taxon>Bacteria</taxon>
        <taxon>Bacillati</taxon>
        <taxon>Actinomycetota</taxon>
        <taxon>Actinomycetes</taxon>
        <taxon>Mycobacteriales</taxon>
        <taxon>Corynebacteriaceae</taxon>
        <taxon>Corynebacterium</taxon>
    </lineage>
</organism>
<accession>A0ABU1ZYL8</accession>
<gene>
    <name evidence="2" type="ORF">J2S39_001531</name>
</gene>
<dbReference type="PANTHER" id="PTHR37017:SF11">
    <property type="entry name" value="ESTERASE_LIPASE_THIOESTERASE DOMAIN-CONTAINING PROTEIN"/>
    <property type="match status" value="1"/>
</dbReference>